<reference evidence="2" key="1">
    <citation type="journal article" date="2022" name="Mol. Ecol. Resour.">
        <title>The genomes of chicory, endive, great burdock and yacon provide insights into Asteraceae palaeo-polyploidization history and plant inulin production.</title>
        <authorList>
            <person name="Fan W."/>
            <person name="Wang S."/>
            <person name="Wang H."/>
            <person name="Wang A."/>
            <person name="Jiang F."/>
            <person name="Liu H."/>
            <person name="Zhao H."/>
            <person name="Xu D."/>
            <person name="Zhang Y."/>
        </authorList>
    </citation>
    <scope>NUCLEOTIDE SEQUENCE [LARGE SCALE GENOMIC DNA]</scope>
    <source>
        <strain evidence="2">cv. Yunnan</strain>
    </source>
</reference>
<dbReference type="Proteomes" id="UP001056120">
    <property type="component" value="Linkage Group LG18"/>
</dbReference>
<keyword evidence="2" id="KW-1185">Reference proteome</keyword>
<name>A0ACB9E550_9ASTR</name>
<sequence>MASGGNGSLLRWIARLTGPHNAWVIKVLRQQLTVYKEYEKTTTGGLSHREITRTQPDDDQDINDYSIIVPVANGRSGIEVHQPELDRKTN</sequence>
<evidence type="ECO:0000313" key="1">
    <source>
        <dbReference type="EMBL" id="KAI3754133.1"/>
    </source>
</evidence>
<comment type="caution">
    <text evidence="1">The sequence shown here is derived from an EMBL/GenBank/DDBJ whole genome shotgun (WGS) entry which is preliminary data.</text>
</comment>
<evidence type="ECO:0000313" key="2">
    <source>
        <dbReference type="Proteomes" id="UP001056120"/>
    </source>
</evidence>
<gene>
    <name evidence="1" type="ORF">L1987_53911</name>
</gene>
<reference evidence="1 2" key="2">
    <citation type="journal article" date="2022" name="Mol. Ecol. Resour.">
        <title>The genomes of chicory, endive, great burdock and yacon provide insights into Asteraceae paleo-polyploidization history and plant inulin production.</title>
        <authorList>
            <person name="Fan W."/>
            <person name="Wang S."/>
            <person name="Wang H."/>
            <person name="Wang A."/>
            <person name="Jiang F."/>
            <person name="Liu H."/>
            <person name="Zhao H."/>
            <person name="Xu D."/>
            <person name="Zhang Y."/>
        </authorList>
    </citation>
    <scope>NUCLEOTIDE SEQUENCE [LARGE SCALE GENOMIC DNA]</scope>
    <source>
        <strain evidence="2">cv. Yunnan</strain>
        <tissue evidence="1">Leaves</tissue>
    </source>
</reference>
<protein>
    <submittedName>
        <fullName evidence="1">Uncharacterized protein</fullName>
    </submittedName>
</protein>
<proteinExistence type="predicted"/>
<dbReference type="EMBL" id="CM042035">
    <property type="protein sequence ID" value="KAI3754133.1"/>
    <property type="molecule type" value="Genomic_DNA"/>
</dbReference>
<accession>A0ACB9E550</accession>
<organism evidence="1 2">
    <name type="scientific">Smallanthus sonchifolius</name>
    <dbReference type="NCBI Taxonomy" id="185202"/>
    <lineage>
        <taxon>Eukaryota</taxon>
        <taxon>Viridiplantae</taxon>
        <taxon>Streptophyta</taxon>
        <taxon>Embryophyta</taxon>
        <taxon>Tracheophyta</taxon>
        <taxon>Spermatophyta</taxon>
        <taxon>Magnoliopsida</taxon>
        <taxon>eudicotyledons</taxon>
        <taxon>Gunneridae</taxon>
        <taxon>Pentapetalae</taxon>
        <taxon>asterids</taxon>
        <taxon>campanulids</taxon>
        <taxon>Asterales</taxon>
        <taxon>Asteraceae</taxon>
        <taxon>Asteroideae</taxon>
        <taxon>Heliantheae alliance</taxon>
        <taxon>Millerieae</taxon>
        <taxon>Smallanthus</taxon>
    </lineage>
</organism>